<dbReference type="Gene3D" id="3.40.50.720">
    <property type="entry name" value="NAD(P)-binding Rossmann-like Domain"/>
    <property type="match status" value="1"/>
</dbReference>
<organism evidence="18 19">
    <name type="scientific">Bradyrhizobium canariense</name>
    <dbReference type="NCBI Taxonomy" id="255045"/>
    <lineage>
        <taxon>Bacteria</taxon>
        <taxon>Pseudomonadati</taxon>
        <taxon>Pseudomonadota</taxon>
        <taxon>Alphaproteobacteria</taxon>
        <taxon>Hyphomicrobiales</taxon>
        <taxon>Nitrobacteraceae</taxon>
        <taxon>Bradyrhizobium</taxon>
    </lineage>
</organism>
<dbReference type="PANTHER" id="PTHR23309">
    <property type="entry name" value="3-HYDROXYACYL-COA DEHYROGENASE"/>
    <property type="match status" value="1"/>
</dbReference>
<dbReference type="Pfam" id="PF00725">
    <property type="entry name" value="3HCDH"/>
    <property type="match status" value="2"/>
</dbReference>
<dbReference type="GO" id="GO:0004300">
    <property type="term" value="F:enoyl-CoA hydratase activity"/>
    <property type="evidence" value="ECO:0007669"/>
    <property type="project" value="UniProtKB-ARBA"/>
</dbReference>
<dbReference type="InterPro" id="IPR036291">
    <property type="entry name" value="NAD(P)-bd_dom_sf"/>
</dbReference>
<evidence type="ECO:0000313" key="18">
    <source>
        <dbReference type="EMBL" id="SDS80258.1"/>
    </source>
</evidence>
<gene>
    <name evidence="18" type="ORF">SAMN05444158_3267</name>
</gene>
<dbReference type="GO" id="GO:0016853">
    <property type="term" value="F:isomerase activity"/>
    <property type="evidence" value="ECO:0007669"/>
    <property type="project" value="UniProtKB-KW"/>
</dbReference>
<dbReference type="Proteomes" id="UP000243904">
    <property type="component" value="Chromosome I"/>
</dbReference>
<dbReference type="AlphaFoldDB" id="A0A1H1V693"/>
<evidence type="ECO:0000256" key="12">
    <source>
        <dbReference type="ARBA" id="ARBA00023239"/>
    </source>
</evidence>
<comment type="catalytic activity">
    <reaction evidence="14">
        <text>a (3S)-3-hydroxyacyl-CoA + NAD(+) = a 3-oxoacyl-CoA + NADH + H(+)</text>
        <dbReference type="Rhea" id="RHEA:22432"/>
        <dbReference type="ChEBI" id="CHEBI:15378"/>
        <dbReference type="ChEBI" id="CHEBI:57318"/>
        <dbReference type="ChEBI" id="CHEBI:57540"/>
        <dbReference type="ChEBI" id="CHEBI:57945"/>
        <dbReference type="ChEBI" id="CHEBI:90726"/>
        <dbReference type="EC" id="1.1.1.35"/>
    </reaction>
</comment>
<feature type="domain" description="3-hydroxyacyl-CoA dehydrogenase NAD binding" evidence="17">
    <location>
        <begin position="313"/>
        <end position="489"/>
    </location>
</feature>
<dbReference type="PROSITE" id="PS00166">
    <property type="entry name" value="ENOYL_COA_HYDRATASE"/>
    <property type="match status" value="1"/>
</dbReference>
<evidence type="ECO:0000256" key="4">
    <source>
        <dbReference type="ARBA" id="ARBA00011245"/>
    </source>
</evidence>
<keyword evidence="8" id="KW-0520">NAD</keyword>
<proteinExistence type="inferred from homology"/>
<feature type="domain" description="3-hydroxyacyl-CoA dehydrogenase C-terminal" evidence="16">
    <location>
        <begin position="615"/>
        <end position="700"/>
    </location>
</feature>
<evidence type="ECO:0000256" key="2">
    <source>
        <dbReference type="ARBA" id="ARBA00005005"/>
    </source>
</evidence>
<reference evidence="19" key="1">
    <citation type="submission" date="2016-10" db="EMBL/GenBank/DDBJ databases">
        <authorList>
            <person name="Varghese N."/>
            <person name="Submissions S."/>
        </authorList>
    </citation>
    <scope>NUCLEOTIDE SEQUENCE [LARGE SCALE GENOMIC DNA]</scope>
    <source>
        <strain evidence="19">GAS369</strain>
    </source>
</reference>
<dbReference type="PANTHER" id="PTHR23309:SF49">
    <property type="entry name" value="PEROXISOMAL BIFUNCTIONAL ENZYME"/>
    <property type="match status" value="1"/>
</dbReference>
<feature type="domain" description="3-hydroxyacyl-CoA dehydrogenase C-terminal" evidence="16">
    <location>
        <begin position="493"/>
        <end position="579"/>
    </location>
</feature>
<dbReference type="UniPathway" id="UPA00659"/>
<evidence type="ECO:0000256" key="13">
    <source>
        <dbReference type="ARBA" id="ARBA00023268"/>
    </source>
</evidence>
<dbReference type="Pfam" id="PF02737">
    <property type="entry name" value="3HCDH_N"/>
    <property type="match status" value="1"/>
</dbReference>
<comment type="subcellular location">
    <subcellularLocation>
        <location evidence="1">Peroxisome</location>
    </subcellularLocation>
</comment>
<dbReference type="InterPro" id="IPR006108">
    <property type="entry name" value="3HC_DH_C"/>
</dbReference>
<evidence type="ECO:0000256" key="1">
    <source>
        <dbReference type="ARBA" id="ARBA00004275"/>
    </source>
</evidence>
<keyword evidence="12" id="KW-0456">Lyase</keyword>
<keyword evidence="6" id="KW-0442">Lipid degradation</keyword>
<dbReference type="InterPro" id="IPR001753">
    <property type="entry name" value="Enoyl-CoA_hydra/iso"/>
</dbReference>
<evidence type="ECO:0000256" key="6">
    <source>
        <dbReference type="ARBA" id="ARBA00022963"/>
    </source>
</evidence>
<dbReference type="GO" id="GO:0070403">
    <property type="term" value="F:NAD+ binding"/>
    <property type="evidence" value="ECO:0007669"/>
    <property type="project" value="InterPro"/>
</dbReference>
<evidence type="ECO:0000313" key="19">
    <source>
        <dbReference type="Proteomes" id="UP000243904"/>
    </source>
</evidence>
<evidence type="ECO:0000259" key="16">
    <source>
        <dbReference type="Pfam" id="PF00725"/>
    </source>
</evidence>
<evidence type="ECO:0000256" key="3">
    <source>
        <dbReference type="ARBA" id="ARBA00008750"/>
    </source>
</evidence>
<keyword evidence="13" id="KW-0511">Multifunctional enzyme</keyword>
<keyword evidence="5" id="KW-0276">Fatty acid metabolism</keyword>
<dbReference type="Gene3D" id="1.10.1040.50">
    <property type="match status" value="1"/>
</dbReference>
<dbReference type="CDD" id="cd06558">
    <property type="entry name" value="crotonase-like"/>
    <property type="match status" value="1"/>
</dbReference>
<evidence type="ECO:0000256" key="11">
    <source>
        <dbReference type="ARBA" id="ARBA00023235"/>
    </source>
</evidence>
<dbReference type="SUPFAM" id="SSF52096">
    <property type="entry name" value="ClpP/crotonase"/>
    <property type="match status" value="1"/>
</dbReference>
<dbReference type="GO" id="GO:0003857">
    <property type="term" value="F:(3S)-3-hydroxyacyl-CoA dehydrogenase (NAD+) activity"/>
    <property type="evidence" value="ECO:0007669"/>
    <property type="project" value="UniProtKB-EC"/>
</dbReference>
<keyword evidence="9" id="KW-0443">Lipid metabolism</keyword>
<evidence type="ECO:0000256" key="10">
    <source>
        <dbReference type="ARBA" id="ARBA00023140"/>
    </source>
</evidence>
<dbReference type="FunFam" id="3.40.50.720:FF:000009">
    <property type="entry name" value="Fatty oxidation complex, alpha subunit"/>
    <property type="match status" value="1"/>
</dbReference>
<evidence type="ECO:0000256" key="15">
    <source>
        <dbReference type="RuleBase" id="RU003707"/>
    </source>
</evidence>
<evidence type="ECO:0000256" key="7">
    <source>
        <dbReference type="ARBA" id="ARBA00023002"/>
    </source>
</evidence>
<dbReference type="Pfam" id="PF00378">
    <property type="entry name" value="ECH_1"/>
    <property type="match status" value="1"/>
</dbReference>
<comment type="pathway">
    <text evidence="2">Lipid metabolism; fatty acid beta-oxidation.</text>
</comment>
<comment type="similarity">
    <text evidence="3">In the N-terminal section; belongs to the enoyl-CoA hydratase/isomerase family.</text>
</comment>
<sequence length="713" mass="75746">MLAPVEICSDGRLELSDAVKLALVDHCGAIIIDAPPVNALSAAVRRGIFESVRAANADTAVRAIVIACAGRTFIAGADITEFGKPPQPPALNEVITAIESSSKPVIAAIHGTALGGGIELTLGCHFRVAVKDAKLGLPEVKLGLLPGAGGTQRLSRAVGPEFGVKMIVTGEPIGAPEALDHGLIDEIVEGPAADGAIAFAKKVVAEQRPLRLLRNDDSKLVAAKADRSLFTAAAAAATRKNRGMNAPLACAEAVSWTLDTPFDEALKKEREAFLKLVADDQSKAQRHAFFAEREAVKVRDVPDGVKPRPVGRVAIIGAGTMGGGIAMSFANSGIPVTLIETGEEQLTRGLGMMQKNWDATAARGGIPADEPTKRMALIDGKVGIENVGDADLVIEAVFETMAIKKEVFTAIDAHARPGAVLATNTSYLDINEIAAVTSRPQDVLGMHFFSPANIMKLCEVVRAKQTASDALLTATMLAKRIRKTPVVVGVCHGFVGNRMLAVRGLQGEALLKSGALPEQVDAVLTRFGFSMGPFAMGDLAGLDIGWRSRQDRGIRWDIADAICEAGRLGQKTSKGYYRYEPGSRAPIPDPEVEQLIDGTCKRLGLTRRAIGDQEILERMIYPMINEGARILEEKIAARPGDIDVIWLHGYGWPIHRGGPMFYADLVGLKTIVERLEFYARSLNEPALRPTALLARLAGEGASFASLNTATNPG</sequence>
<dbReference type="InterPro" id="IPR006176">
    <property type="entry name" value="3-OHacyl-CoA_DH_NAD-bd"/>
</dbReference>
<dbReference type="EMBL" id="LT629750">
    <property type="protein sequence ID" value="SDS80258.1"/>
    <property type="molecule type" value="Genomic_DNA"/>
</dbReference>
<dbReference type="InterPro" id="IPR029045">
    <property type="entry name" value="ClpP/crotonase-like_dom_sf"/>
</dbReference>
<protein>
    <submittedName>
        <fullName evidence="18">3-hydroxyacyl-CoA dehydrogenase</fullName>
    </submittedName>
</protein>
<keyword evidence="7" id="KW-0560">Oxidoreductase</keyword>
<evidence type="ECO:0000256" key="14">
    <source>
        <dbReference type="ARBA" id="ARBA00049556"/>
    </source>
</evidence>
<comment type="similarity">
    <text evidence="15">Belongs to the enoyl-CoA hydratase/isomerase family.</text>
</comment>
<comment type="subunit">
    <text evidence="4">Monomer.</text>
</comment>
<dbReference type="SUPFAM" id="SSF51735">
    <property type="entry name" value="NAD(P)-binding Rossmann-fold domains"/>
    <property type="match status" value="1"/>
</dbReference>
<accession>A0A1H1V693</accession>
<dbReference type="FunFam" id="1.10.1040.50:FF:000006">
    <property type="entry name" value="Peroxisomal bifunctional enzyme"/>
    <property type="match status" value="1"/>
</dbReference>
<evidence type="ECO:0000256" key="9">
    <source>
        <dbReference type="ARBA" id="ARBA00023098"/>
    </source>
</evidence>
<dbReference type="InterPro" id="IPR008927">
    <property type="entry name" value="6-PGluconate_DH-like_C_sf"/>
</dbReference>
<dbReference type="InterPro" id="IPR018376">
    <property type="entry name" value="Enoyl-CoA_hyd/isom_CS"/>
</dbReference>
<dbReference type="GO" id="GO:0006635">
    <property type="term" value="P:fatty acid beta-oxidation"/>
    <property type="evidence" value="ECO:0007669"/>
    <property type="project" value="UniProtKB-UniPathway"/>
</dbReference>
<keyword evidence="10" id="KW-0576">Peroxisome</keyword>
<evidence type="ECO:0000256" key="8">
    <source>
        <dbReference type="ARBA" id="ARBA00023027"/>
    </source>
</evidence>
<keyword evidence="19" id="KW-1185">Reference proteome</keyword>
<dbReference type="Gene3D" id="3.90.226.10">
    <property type="entry name" value="2-enoyl-CoA Hydratase, Chain A, domain 1"/>
    <property type="match status" value="1"/>
</dbReference>
<evidence type="ECO:0000256" key="5">
    <source>
        <dbReference type="ARBA" id="ARBA00022832"/>
    </source>
</evidence>
<name>A0A1H1V693_9BRAD</name>
<evidence type="ECO:0000259" key="17">
    <source>
        <dbReference type="Pfam" id="PF02737"/>
    </source>
</evidence>
<dbReference type="SUPFAM" id="SSF48179">
    <property type="entry name" value="6-phosphogluconate dehydrogenase C-terminal domain-like"/>
    <property type="match status" value="2"/>
</dbReference>
<keyword evidence="11" id="KW-0413">Isomerase</keyword>